<keyword evidence="2" id="KW-1185">Reference proteome</keyword>
<evidence type="ECO:0000313" key="2">
    <source>
        <dbReference type="Proteomes" id="UP000076837"/>
    </source>
</evidence>
<gene>
    <name evidence="1" type="ORF">ST47_g6662</name>
</gene>
<organism evidence="1 2">
    <name type="scientific">Didymella rabiei</name>
    <name type="common">Chickpea ascochyta blight fungus</name>
    <name type="synonym">Mycosphaerella rabiei</name>
    <dbReference type="NCBI Taxonomy" id="5454"/>
    <lineage>
        <taxon>Eukaryota</taxon>
        <taxon>Fungi</taxon>
        <taxon>Dikarya</taxon>
        <taxon>Ascomycota</taxon>
        <taxon>Pezizomycotina</taxon>
        <taxon>Dothideomycetes</taxon>
        <taxon>Pleosporomycetidae</taxon>
        <taxon>Pleosporales</taxon>
        <taxon>Pleosporineae</taxon>
        <taxon>Didymellaceae</taxon>
        <taxon>Ascochyta</taxon>
    </lineage>
</organism>
<protein>
    <submittedName>
        <fullName evidence="1">Carboxy-lyase</fullName>
    </submittedName>
</protein>
<dbReference type="Proteomes" id="UP000076837">
    <property type="component" value="Unassembled WGS sequence"/>
</dbReference>
<dbReference type="Pfam" id="PF05870">
    <property type="entry name" value="PA_decarbox"/>
    <property type="match status" value="1"/>
</dbReference>
<proteinExistence type="predicted"/>
<accession>A0A163C3S4</accession>
<dbReference type="OrthoDB" id="4415004at2759"/>
<reference evidence="1 2" key="1">
    <citation type="journal article" date="2016" name="Sci. Rep.">
        <title>Draft genome sequencing and secretome analysis of fungal phytopathogen Ascochyta rabiei provides insight into the necrotrophic effector repertoire.</title>
        <authorList>
            <person name="Verma S."/>
            <person name="Gazara R.K."/>
            <person name="Nizam S."/>
            <person name="Parween S."/>
            <person name="Chattopadhyay D."/>
            <person name="Verma P.K."/>
        </authorList>
    </citation>
    <scope>NUCLEOTIDE SEQUENCE [LARGE SCALE GENOMIC DNA]</scope>
    <source>
        <strain evidence="1 2">ArDII</strain>
    </source>
</reference>
<dbReference type="PANTHER" id="PTHR40087">
    <property type="entry name" value="PHENOLIC ACID DECARBOXYLASE PADC"/>
    <property type="match status" value="1"/>
</dbReference>
<dbReference type="AlphaFoldDB" id="A0A163C3S4"/>
<evidence type="ECO:0000313" key="1">
    <source>
        <dbReference type="EMBL" id="KZM22187.1"/>
    </source>
</evidence>
<dbReference type="InterPro" id="IPR008729">
    <property type="entry name" value="PA_de_COase"/>
</dbReference>
<comment type="caution">
    <text evidence="1">The sequence shown here is derived from an EMBL/GenBank/DDBJ whole genome shotgun (WGS) entry which is preliminary data.</text>
</comment>
<dbReference type="InterPro" id="IPR012674">
    <property type="entry name" value="Calycin"/>
</dbReference>
<dbReference type="Gene3D" id="2.40.128.20">
    <property type="match status" value="1"/>
</dbReference>
<dbReference type="EMBL" id="JYNV01000223">
    <property type="protein sequence ID" value="KZM22187.1"/>
    <property type="molecule type" value="Genomic_DNA"/>
</dbReference>
<dbReference type="SUPFAM" id="SSF50814">
    <property type="entry name" value="Lipocalins"/>
    <property type="match status" value="1"/>
</dbReference>
<dbReference type="PANTHER" id="PTHR40087:SF1">
    <property type="entry name" value="PHENOLIC ACID DECARBOXYLASE PADC"/>
    <property type="match status" value="1"/>
</dbReference>
<dbReference type="GO" id="GO:0016831">
    <property type="term" value="F:carboxy-lyase activity"/>
    <property type="evidence" value="ECO:0007669"/>
    <property type="project" value="InterPro"/>
</dbReference>
<keyword evidence="1" id="KW-0456">Lyase</keyword>
<name>A0A163C3S4_DIDRA</name>
<sequence>MAPGDKLPDFLTNTPLHPSFDKDIKDTHLIYDYDAQDNDGNPEKWRYELWCFSNDRVVYAIHGGPMAGRINYQRATYQCIRPGELWQINWLEETGTVVSAVYDIPQKKITTLISFSEGHWKQAEVAHGDKRHKENLEKWRKLADVGNQASRFMLSEQANIIEVFKGKGDLVPISEEDPTF</sequence>